<dbReference type="PANTHER" id="PTHR40037:SF1">
    <property type="entry name" value="PHOSPHOESTERASE SAOUHSC_00951-RELATED"/>
    <property type="match status" value="1"/>
</dbReference>
<reference evidence="1" key="1">
    <citation type="submission" date="2019-08" db="EMBL/GenBank/DDBJ databases">
        <authorList>
            <person name="Kucharzyk K."/>
            <person name="Murdoch R.W."/>
            <person name="Higgins S."/>
            <person name="Loffler F."/>
        </authorList>
    </citation>
    <scope>NUCLEOTIDE SEQUENCE</scope>
</reference>
<protein>
    <submittedName>
        <fullName evidence="1">Uncharacterized protein</fullName>
    </submittedName>
</protein>
<dbReference type="AlphaFoldDB" id="A0A645BZ55"/>
<organism evidence="1">
    <name type="scientific">bioreactor metagenome</name>
    <dbReference type="NCBI Taxonomy" id="1076179"/>
    <lineage>
        <taxon>unclassified sequences</taxon>
        <taxon>metagenomes</taxon>
        <taxon>ecological metagenomes</taxon>
    </lineage>
</organism>
<proteinExistence type="predicted"/>
<dbReference type="InterPro" id="IPR009097">
    <property type="entry name" value="Cyclic_Pdiesterase"/>
</dbReference>
<dbReference type="SUPFAM" id="SSF55144">
    <property type="entry name" value="LigT-like"/>
    <property type="match status" value="1"/>
</dbReference>
<dbReference type="PANTHER" id="PTHR40037">
    <property type="entry name" value="PHOSPHOESTERASE YJCG-RELATED"/>
    <property type="match status" value="1"/>
</dbReference>
<dbReference type="EMBL" id="VSSQ01023582">
    <property type="protein sequence ID" value="MPM70622.1"/>
    <property type="molecule type" value="Genomic_DNA"/>
</dbReference>
<sequence>MSDTKIRNDASSSIEGIIYQFYIALKYAFELPENRKLLIEKFGDVTLENKSQIEVKKYQENLTDTHENLWNTLLNWLDINFDIEKFETLILLTTQSIGEKSKLKDWNSKNVDQKLKILEEIYNKYIQKKKKDLSKLKLIEEVIKDENRIKLKDVLEKFKARSSKLPAHFTIKSPFESENIDELEIALDEFSKSHTYENYHIKNYDHFDDRVIFMKVIMSSNAKKVHDELIDSLDKIDYINFKKEDGKNKIFHVTISSKKIQKIYSELWNYVHKFKCDFDCKFDNICVYKWIDNTWVLHKEYLLK</sequence>
<comment type="caution">
    <text evidence="1">The sequence shown here is derived from an EMBL/GenBank/DDBJ whole genome shotgun (WGS) entry which is preliminary data.</text>
</comment>
<dbReference type="Gene3D" id="3.90.1140.10">
    <property type="entry name" value="Cyclic phosphodiesterase"/>
    <property type="match status" value="1"/>
</dbReference>
<dbReference type="InterPro" id="IPR050580">
    <property type="entry name" value="2H_phosphoesterase_YjcG-like"/>
</dbReference>
<name>A0A645BZ55_9ZZZZ</name>
<evidence type="ECO:0000313" key="1">
    <source>
        <dbReference type="EMBL" id="MPM70622.1"/>
    </source>
</evidence>
<dbReference type="Pfam" id="PF13563">
    <property type="entry name" value="2_5_RNA_ligase2"/>
    <property type="match status" value="1"/>
</dbReference>
<accession>A0A645BZ55</accession>
<gene>
    <name evidence="1" type="ORF">SDC9_117577</name>
</gene>